<gene>
    <name evidence="3" type="ORF">XAT740_LOCUS15571</name>
</gene>
<name>A0A814K6R8_ADIRI</name>
<comment type="caution">
    <text evidence="3">The sequence shown here is derived from an EMBL/GenBank/DDBJ whole genome shotgun (WGS) entry which is preliminary data.</text>
</comment>
<evidence type="ECO:0000256" key="1">
    <source>
        <dbReference type="SAM" id="Coils"/>
    </source>
</evidence>
<evidence type="ECO:0000256" key="2">
    <source>
        <dbReference type="SAM" id="MobiDB-lite"/>
    </source>
</evidence>
<sequence>MQHARLNRELSNETPVRGGTNTGPLLAVRTDLSSLFNDYASLQRHENERLEALERDMALLKGTAKQNFAATSSEHEVTRTNSIRKPTSSHPSSMRSMSAPRTLSTTSTRKLSPDEHSVVSGNDGPFSRPLPLAPVGRSKSFNEHSSHPASAPSTNISDEANLLRAYKAHLEQVLRKEGPAFSEVKVPNYVSIEDVFKSNEQLLVENERLRLELNRLRTESILLVRSMRPTTTGLEPSLGNERIIAERERQELAIELARQVEENKRLRRSLLSQSAKFATLRQMANPTESSSQAFAEHQIIPKSAPQSITSINKPLQASKSTRFSIGNRTLSRPRSFNQNPNDPL</sequence>
<evidence type="ECO:0000313" key="3">
    <source>
        <dbReference type="EMBL" id="CAF1047014.1"/>
    </source>
</evidence>
<dbReference type="EMBL" id="CAJNOR010000966">
    <property type="protein sequence ID" value="CAF1047014.1"/>
    <property type="molecule type" value="Genomic_DNA"/>
</dbReference>
<feature type="coiled-coil region" evidence="1">
    <location>
        <begin position="192"/>
        <end position="269"/>
    </location>
</feature>
<organism evidence="3 4">
    <name type="scientific">Adineta ricciae</name>
    <name type="common">Rotifer</name>
    <dbReference type="NCBI Taxonomy" id="249248"/>
    <lineage>
        <taxon>Eukaryota</taxon>
        <taxon>Metazoa</taxon>
        <taxon>Spiralia</taxon>
        <taxon>Gnathifera</taxon>
        <taxon>Rotifera</taxon>
        <taxon>Eurotatoria</taxon>
        <taxon>Bdelloidea</taxon>
        <taxon>Adinetida</taxon>
        <taxon>Adinetidae</taxon>
        <taxon>Adineta</taxon>
    </lineage>
</organism>
<dbReference type="AlphaFoldDB" id="A0A814K6R8"/>
<feature type="compositionally biased region" description="Polar residues" evidence="2">
    <location>
        <begin position="304"/>
        <end position="344"/>
    </location>
</feature>
<accession>A0A814K6R8</accession>
<feature type="compositionally biased region" description="Low complexity" evidence="2">
    <location>
        <begin position="88"/>
        <end position="110"/>
    </location>
</feature>
<protein>
    <submittedName>
        <fullName evidence="3">Uncharacterized protein</fullName>
    </submittedName>
</protein>
<proteinExistence type="predicted"/>
<reference evidence="3" key="1">
    <citation type="submission" date="2021-02" db="EMBL/GenBank/DDBJ databases">
        <authorList>
            <person name="Nowell W R."/>
        </authorList>
    </citation>
    <scope>NUCLEOTIDE SEQUENCE</scope>
</reference>
<feature type="region of interest" description="Disordered" evidence="2">
    <location>
        <begin position="66"/>
        <end position="155"/>
    </location>
</feature>
<keyword evidence="1" id="KW-0175">Coiled coil</keyword>
<feature type="region of interest" description="Disordered" evidence="2">
    <location>
        <begin position="301"/>
        <end position="344"/>
    </location>
</feature>
<keyword evidence="4" id="KW-1185">Reference proteome</keyword>
<dbReference type="Proteomes" id="UP000663828">
    <property type="component" value="Unassembled WGS sequence"/>
</dbReference>
<evidence type="ECO:0000313" key="4">
    <source>
        <dbReference type="Proteomes" id="UP000663828"/>
    </source>
</evidence>
<feature type="compositionally biased region" description="Basic and acidic residues" evidence="2">
    <location>
        <begin position="1"/>
        <end position="11"/>
    </location>
</feature>
<feature type="region of interest" description="Disordered" evidence="2">
    <location>
        <begin position="1"/>
        <end position="25"/>
    </location>
</feature>